<evidence type="ECO:0000256" key="1">
    <source>
        <dbReference type="SAM" id="MobiDB-lite"/>
    </source>
</evidence>
<organism evidence="2 3">
    <name type="scientific">Desulfosporosinus youngiae DSM 17734</name>
    <dbReference type="NCBI Taxonomy" id="768710"/>
    <lineage>
        <taxon>Bacteria</taxon>
        <taxon>Bacillati</taxon>
        <taxon>Bacillota</taxon>
        <taxon>Clostridia</taxon>
        <taxon>Eubacteriales</taxon>
        <taxon>Desulfitobacteriaceae</taxon>
        <taxon>Desulfosporosinus</taxon>
    </lineage>
</organism>
<protein>
    <submittedName>
        <fullName evidence="2">Uncharacterized protein</fullName>
    </submittedName>
</protein>
<dbReference type="AlphaFoldDB" id="H5XUM4"/>
<dbReference type="Proteomes" id="UP000005104">
    <property type="component" value="Chromosome"/>
</dbReference>
<sequence>MIASKTFFNGGFNDSQPVDQRRREIRGGSDCLFFIEVIAQLANVVKFVEELNKF</sequence>
<dbReference type="EMBL" id="CM001441">
    <property type="protein sequence ID" value="EHQ89042.1"/>
    <property type="molecule type" value="Genomic_DNA"/>
</dbReference>
<keyword evidence="3" id="KW-1185">Reference proteome</keyword>
<reference evidence="2 3" key="1">
    <citation type="submission" date="2011-11" db="EMBL/GenBank/DDBJ databases">
        <title>The Noncontiguous Finished genome of Desulfosporosinus youngiae DSM 17734.</title>
        <authorList>
            <consortium name="US DOE Joint Genome Institute (JGI-PGF)"/>
            <person name="Lucas S."/>
            <person name="Han J."/>
            <person name="Lapidus A."/>
            <person name="Cheng J.-F."/>
            <person name="Goodwin L."/>
            <person name="Pitluck S."/>
            <person name="Peters L."/>
            <person name="Ovchinnikova G."/>
            <person name="Lu M."/>
            <person name="Land M.L."/>
            <person name="Hauser L."/>
            <person name="Pester M."/>
            <person name="Spring S."/>
            <person name="Ollivier B."/>
            <person name="Rattei T."/>
            <person name="Klenk H.-P."/>
            <person name="Wagner M."/>
            <person name="Loy A."/>
            <person name="Woyke T.J."/>
        </authorList>
    </citation>
    <scope>NUCLEOTIDE SEQUENCE [LARGE SCALE GENOMIC DNA]</scope>
    <source>
        <strain evidence="2 3">DSM 17734</strain>
    </source>
</reference>
<name>H5XUM4_9FIRM</name>
<feature type="region of interest" description="Disordered" evidence="1">
    <location>
        <begin position="1"/>
        <end position="20"/>
    </location>
</feature>
<evidence type="ECO:0000313" key="2">
    <source>
        <dbReference type="EMBL" id="EHQ89042.1"/>
    </source>
</evidence>
<dbReference type="HOGENOM" id="CLU_3042817_0_0_9"/>
<accession>H5XUM4</accession>
<dbReference type="STRING" id="768710.DesyoDRAFT_1932"/>
<evidence type="ECO:0000313" key="3">
    <source>
        <dbReference type="Proteomes" id="UP000005104"/>
    </source>
</evidence>
<proteinExistence type="predicted"/>
<gene>
    <name evidence="2" type="ORF">DesyoDRAFT_1932</name>
</gene>